<proteinExistence type="predicted"/>
<evidence type="ECO:0000259" key="1">
    <source>
        <dbReference type="PROSITE" id="PS50887"/>
    </source>
</evidence>
<dbReference type="NCBIfam" id="TIGR00254">
    <property type="entry name" value="GGDEF"/>
    <property type="match status" value="1"/>
</dbReference>
<sequence>MSVSTPEAEASLAAALDVMETIGLAEFRSVAEPAERAERLASELGRTDLQMRARLVRADVFRREGDTAAAGRAAHEVNAWASEHEDAYLLARSHHVLSHFFRQIGDLADALAHAVQAVTHTGDDVPARIRARHLANLATVLHENESLDEARRRFRDALDIATGVGDVDVSMDVLNNMAYLAYLRGDADEARELADRMRMLAARHGAALDASDLDTIARVETMHGRYDIAEETLSPILDGAAGHLLTEGDALAQCLLTVAEAQRLRGDIEAAQASLERAARICDERDLMSVRAEVREEQARLYAATGRYREAYEEHLRFHEETLALMSAQREARARALQAVFETEEARRESLRFREMAQRDALTGLYNRRYVDECLATLLDRATERGSPLSVALVDLDHFKRINDTLSHAAGDAVLTQVARLLADAASDHAASDGDATDQPVAARLGGEEFVLIFPGVDLDEAMRRCERLRRSIAAHPWRPVTGDLPVTASVGVAAIADERPTPSALLARADRNLYAAKRSGRNRVIGDPGDR</sequence>
<dbReference type="SMART" id="SM00028">
    <property type="entry name" value="TPR"/>
    <property type="match status" value="4"/>
</dbReference>
<dbReference type="InterPro" id="IPR000160">
    <property type="entry name" value="GGDEF_dom"/>
</dbReference>
<dbReference type="PROSITE" id="PS50887">
    <property type="entry name" value="GGDEF"/>
    <property type="match status" value="1"/>
</dbReference>
<name>A0ABX0XXR6_9ACTN</name>
<dbReference type="SUPFAM" id="SSF55073">
    <property type="entry name" value="Nucleotide cyclase"/>
    <property type="match status" value="1"/>
</dbReference>
<feature type="domain" description="GGDEF" evidence="1">
    <location>
        <begin position="387"/>
        <end position="530"/>
    </location>
</feature>
<dbReference type="Pfam" id="PF00990">
    <property type="entry name" value="GGDEF"/>
    <property type="match status" value="1"/>
</dbReference>
<dbReference type="InterPro" id="IPR011990">
    <property type="entry name" value="TPR-like_helical_dom_sf"/>
</dbReference>
<evidence type="ECO:0000313" key="2">
    <source>
        <dbReference type="EMBL" id="NJC70631.1"/>
    </source>
</evidence>
<dbReference type="PANTHER" id="PTHR45138">
    <property type="entry name" value="REGULATORY COMPONENTS OF SENSORY TRANSDUCTION SYSTEM"/>
    <property type="match status" value="1"/>
</dbReference>
<comment type="caution">
    <text evidence="2">The sequence shown here is derived from an EMBL/GenBank/DDBJ whole genome shotgun (WGS) entry which is preliminary data.</text>
</comment>
<dbReference type="InterPro" id="IPR029787">
    <property type="entry name" value="Nucleotide_cyclase"/>
</dbReference>
<dbReference type="Gene3D" id="3.30.70.270">
    <property type="match status" value="1"/>
</dbReference>
<dbReference type="EMBL" id="JAATVY010000007">
    <property type="protein sequence ID" value="NJC70631.1"/>
    <property type="molecule type" value="Genomic_DNA"/>
</dbReference>
<accession>A0ABX0XXR6</accession>
<dbReference type="Pfam" id="PF13424">
    <property type="entry name" value="TPR_12"/>
    <property type="match status" value="1"/>
</dbReference>
<evidence type="ECO:0000313" key="3">
    <source>
        <dbReference type="Proteomes" id="UP000722989"/>
    </source>
</evidence>
<dbReference type="InterPro" id="IPR050469">
    <property type="entry name" value="Diguanylate_Cyclase"/>
</dbReference>
<protein>
    <submittedName>
        <fullName evidence="2">Diguanylate cyclase</fullName>
    </submittedName>
</protein>
<dbReference type="Proteomes" id="UP000722989">
    <property type="component" value="Unassembled WGS sequence"/>
</dbReference>
<gene>
    <name evidence="2" type="ORF">HC031_13040</name>
</gene>
<dbReference type="InterPro" id="IPR019734">
    <property type="entry name" value="TPR_rpt"/>
</dbReference>
<keyword evidence="3" id="KW-1185">Reference proteome</keyword>
<dbReference type="InterPro" id="IPR043128">
    <property type="entry name" value="Rev_trsase/Diguanyl_cyclase"/>
</dbReference>
<organism evidence="2 3">
    <name type="scientific">Planosporangium thailandense</name>
    <dbReference type="NCBI Taxonomy" id="765197"/>
    <lineage>
        <taxon>Bacteria</taxon>
        <taxon>Bacillati</taxon>
        <taxon>Actinomycetota</taxon>
        <taxon>Actinomycetes</taxon>
        <taxon>Micromonosporales</taxon>
        <taxon>Micromonosporaceae</taxon>
        <taxon>Planosporangium</taxon>
    </lineage>
</organism>
<dbReference type="SMART" id="SM00267">
    <property type="entry name" value="GGDEF"/>
    <property type="match status" value="1"/>
</dbReference>
<dbReference type="Gene3D" id="1.25.40.10">
    <property type="entry name" value="Tetratricopeptide repeat domain"/>
    <property type="match status" value="1"/>
</dbReference>
<dbReference type="CDD" id="cd01949">
    <property type="entry name" value="GGDEF"/>
    <property type="match status" value="1"/>
</dbReference>
<dbReference type="SUPFAM" id="SSF48452">
    <property type="entry name" value="TPR-like"/>
    <property type="match status" value="2"/>
</dbReference>
<reference evidence="2 3" key="1">
    <citation type="submission" date="2020-03" db="EMBL/GenBank/DDBJ databases">
        <title>WGS of the type strain of Planosporangium spp.</title>
        <authorList>
            <person name="Thawai C."/>
        </authorList>
    </citation>
    <scope>NUCLEOTIDE SEQUENCE [LARGE SCALE GENOMIC DNA]</scope>
    <source>
        <strain evidence="2 3">TBRC 5610</strain>
    </source>
</reference>
<dbReference type="PANTHER" id="PTHR45138:SF9">
    <property type="entry name" value="DIGUANYLATE CYCLASE DGCM-RELATED"/>
    <property type="match status" value="1"/>
</dbReference>